<dbReference type="GO" id="GO:0000287">
    <property type="term" value="F:magnesium ion binding"/>
    <property type="evidence" value="ECO:0007669"/>
    <property type="project" value="UniProtKB-UniRule"/>
</dbReference>
<dbReference type="AlphaFoldDB" id="A0A446CP42"/>
<dbReference type="EC" id="2.7.1.71" evidence="3 11"/>
<evidence type="ECO:0000313" key="13">
    <source>
        <dbReference type="EMBL" id="SSW69660.1"/>
    </source>
</evidence>
<keyword evidence="4 11" id="KW-0028">Amino-acid biosynthesis</keyword>
<dbReference type="EMBL" id="CP148753">
    <property type="protein sequence ID" value="WXR74687.1"/>
    <property type="molecule type" value="Genomic_DNA"/>
</dbReference>
<feature type="binding site" evidence="11">
    <location>
        <position position="73"/>
    </location>
    <ligand>
        <name>substrate</name>
    </ligand>
</feature>
<protein>
    <recommendedName>
        <fullName evidence="3 11">Shikimate kinase</fullName>
        <shortName evidence="11">SK</shortName>
        <ecNumber evidence="3 11">2.7.1.71</ecNumber>
    </recommendedName>
</protein>
<dbReference type="GO" id="GO:0009423">
    <property type="term" value="P:chorismate biosynthetic process"/>
    <property type="evidence" value="ECO:0007669"/>
    <property type="project" value="UniProtKB-UniRule"/>
</dbReference>
<evidence type="ECO:0000256" key="2">
    <source>
        <dbReference type="ARBA" id="ARBA00006997"/>
    </source>
</evidence>
<dbReference type="Gene3D" id="3.40.50.300">
    <property type="entry name" value="P-loop containing nucleotide triphosphate hydrolases"/>
    <property type="match status" value="1"/>
</dbReference>
<keyword evidence="11" id="KW-0963">Cytoplasm</keyword>
<reference evidence="14 16" key="2">
    <citation type="submission" date="2024-03" db="EMBL/GenBank/DDBJ databases">
        <title>Reference genomes for the five species model microbial community.</title>
        <authorList>
            <person name="Padfield D."/>
        </authorList>
    </citation>
    <scope>NUCLEOTIDE SEQUENCE [LARGE SCALE GENOMIC DNA]</scope>
    <source>
        <strain evidence="14 16">AB1</strain>
    </source>
</reference>
<dbReference type="InterPro" id="IPR031322">
    <property type="entry name" value="Shikimate/glucono_kinase"/>
</dbReference>
<dbReference type="RefSeq" id="WP_129242277.1">
    <property type="nucleotide sequence ID" value="NZ_CP148753.1"/>
</dbReference>
<dbReference type="HAMAP" id="MF_00109">
    <property type="entry name" value="Shikimate_kinase"/>
    <property type="match status" value="1"/>
</dbReference>
<comment type="subcellular location">
    <subcellularLocation>
        <location evidence="11">Cytoplasm</location>
    </subcellularLocation>
</comment>
<comment type="similarity">
    <text evidence="2 11">Belongs to the shikimate kinase family.</text>
</comment>
<dbReference type="InterPro" id="IPR027417">
    <property type="entry name" value="P-loop_NTPase"/>
</dbReference>
<evidence type="ECO:0000256" key="4">
    <source>
        <dbReference type="ARBA" id="ARBA00022605"/>
    </source>
</evidence>
<dbReference type="Pfam" id="PF01202">
    <property type="entry name" value="SKI"/>
    <property type="match status" value="1"/>
</dbReference>
<proteinExistence type="inferred from homology"/>
<feature type="binding site" evidence="11">
    <location>
        <begin position="51"/>
        <end position="56"/>
    </location>
    <ligand>
        <name>ATP</name>
        <dbReference type="ChEBI" id="CHEBI:30616"/>
    </ligand>
</feature>
<dbReference type="EMBL" id="UFQC01000019">
    <property type="protein sequence ID" value="SSW69660.1"/>
    <property type="molecule type" value="Genomic_DNA"/>
</dbReference>
<dbReference type="PANTHER" id="PTHR21087">
    <property type="entry name" value="SHIKIMATE KINASE"/>
    <property type="match status" value="1"/>
</dbReference>
<keyword evidence="11" id="KW-0460">Magnesium</keyword>
<dbReference type="SUPFAM" id="SSF52540">
    <property type="entry name" value="P-loop containing nucleoside triphosphate hydrolases"/>
    <property type="match status" value="1"/>
</dbReference>
<comment type="catalytic activity">
    <reaction evidence="10 11">
        <text>shikimate + ATP = 3-phosphoshikimate + ADP + H(+)</text>
        <dbReference type="Rhea" id="RHEA:13121"/>
        <dbReference type="ChEBI" id="CHEBI:15378"/>
        <dbReference type="ChEBI" id="CHEBI:30616"/>
        <dbReference type="ChEBI" id="CHEBI:36208"/>
        <dbReference type="ChEBI" id="CHEBI:145989"/>
        <dbReference type="ChEBI" id="CHEBI:456216"/>
        <dbReference type="EC" id="2.7.1.71"/>
    </reaction>
</comment>
<dbReference type="GO" id="GO:0004765">
    <property type="term" value="F:shikimate kinase activity"/>
    <property type="evidence" value="ECO:0007669"/>
    <property type="project" value="UniProtKB-UniRule"/>
</dbReference>
<keyword evidence="7 11" id="KW-0418">Kinase</keyword>
<organism evidence="13 15">
    <name type="scientific">Achromobacter veterisilvae</name>
    <dbReference type="NCBI Taxonomy" id="2069367"/>
    <lineage>
        <taxon>Bacteria</taxon>
        <taxon>Pseudomonadati</taxon>
        <taxon>Pseudomonadota</taxon>
        <taxon>Betaproteobacteria</taxon>
        <taxon>Burkholderiales</taxon>
        <taxon>Alcaligenaceae</taxon>
        <taxon>Achromobacter</taxon>
    </lineage>
</organism>
<evidence type="ECO:0000256" key="5">
    <source>
        <dbReference type="ARBA" id="ARBA00022679"/>
    </source>
</evidence>
<comment type="caution">
    <text evidence="11">Lacks conserved residue(s) required for the propagation of feature annotation.</text>
</comment>
<evidence type="ECO:0000256" key="6">
    <source>
        <dbReference type="ARBA" id="ARBA00022741"/>
    </source>
</evidence>
<evidence type="ECO:0000256" key="8">
    <source>
        <dbReference type="ARBA" id="ARBA00022840"/>
    </source>
</evidence>
<evidence type="ECO:0000313" key="16">
    <source>
        <dbReference type="Proteomes" id="UP001456224"/>
    </source>
</evidence>
<keyword evidence="9 11" id="KW-0057">Aromatic amino acid biosynthesis</keyword>
<comment type="function">
    <text evidence="11">Catalyzes the specific phosphorylation of the 3-hydroxyl group of shikimic acid using ATP as a cosubstrate.</text>
</comment>
<dbReference type="GO" id="GO:0005829">
    <property type="term" value="C:cytosol"/>
    <property type="evidence" value="ECO:0007669"/>
    <property type="project" value="TreeGrafter"/>
</dbReference>
<feature type="binding site" evidence="11">
    <location>
        <position position="97"/>
    </location>
    <ligand>
        <name>substrate</name>
    </ligand>
</feature>
<keyword evidence="6 11" id="KW-0547">Nucleotide-binding</keyword>
<dbReference type="Proteomes" id="UP001456224">
    <property type="component" value="Chromosome"/>
</dbReference>
<reference evidence="13 15" key="1">
    <citation type="submission" date="2018-07" db="EMBL/GenBank/DDBJ databases">
        <authorList>
            <person name="Peeters C."/>
        </authorList>
    </citation>
    <scope>NUCLEOTIDE SEQUENCE [LARGE SCALE GENOMIC DNA]</scope>
    <source>
        <strain evidence="13 15">LMG 30378</strain>
    </source>
</reference>
<keyword evidence="16" id="KW-1185">Reference proteome</keyword>
<dbReference type="PRINTS" id="PR01100">
    <property type="entry name" value="SHIKIMTKNASE"/>
</dbReference>
<dbReference type="InterPro" id="IPR023000">
    <property type="entry name" value="Shikimate_kinase_CS"/>
</dbReference>
<dbReference type="InterPro" id="IPR000623">
    <property type="entry name" value="Shikimate_kinase/TSH1"/>
</dbReference>
<dbReference type="GO" id="GO:0008652">
    <property type="term" value="P:amino acid biosynthetic process"/>
    <property type="evidence" value="ECO:0007669"/>
    <property type="project" value="UniProtKB-KW"/>
</dbReference>
<accession>A0A446CP42</accession>
<gene>
    <name evidence="11 13" type="primary">aroK</name>
    <name evidence="13" type="ORF">AVE30378_03625</name>
    <name evidence="14" type="ORF">WHX56_04080</name>
</gene>
<evidence type="ECO:0000256" key="3">
    <source>
        <dbReference type="ARBA" id="ARBA00012154"/>
    </source>
</evidence>
<feature type="region of interest" description="Disordered" evidence="12">
    <location>
        <begin position="1"/>
        <end position="27"/>
    </location>
</feature>
<sequence>MNVSAISCPEAAPDPASPGETPENPPCATECAGGTASLPHDLPVFLVGMMGAGKTTIGRGLARALGREFVDLDHELEARCGVRVPVIFEIEGEAGFRRREAAALEECTQRRNIILATGGGAILAAENRLRLRERGIVVYLRASVDELFRRTSRDRNRPLLATADPRGTLRELMTLREPLYKEVADMVVETGSMPVHTLVKALLPQLQVFEKRI</sequence>
<dbReference type="PANTHER" id="PTHR21087:SF16">
    <property type="entry name" value="SHIKIMATE KINASE 1, CHLOROPLASTIC"/>
    <property type="match status" value="1"/>
</dbReference>
<feature type="binding site" evidence="11">
    <location>
        <position position="176"/>
    </location>
    <ligand>
        <name>substrate</name>
    </ligand>
</feature>
<feature type="binding site" evidence="11">
    <location>
        <position position="157"/>
    </location>
    <ligand>
        <name>ATP</name>
        <dbReference type="ChEBI" id="CHEBI:30616"/>
    </ligand>
</feature>
<dbReference type="UniPathway" id="UPA00053">
    <property type="reaction ID" value="UER00088"/>
</dbReference>
<keyword evidence="11" id="KW-0479">Metal-binding</keyword>
<keyword evidence="8 11" id="KW-0067">ATP-binding</keyword>
<evidence type="ECO:0000256" key="7">
    <source>
        <dbReference type="ARBA" id="ARBA00022777"/>
    </source>
</evidence>
<keyword evidence="5 11" id="KW-0808">Transferase</keyword>
<evidence type="ECO:0000256" key="9">
    <source>
        <dbReference type="ARBA" id="ARBA00023141"/>
    </source>
</evidence>
<dbReference type="PROSITE" id="PS01128">
    <property type="entry name" value="SHIKIMATE_KINASE"/>
    <property type="match status" value="1"/>
</dbReference>
<evidence type="ECO:0000256" key="10">
    <source>
        <dbReference type="ARBA" id="ARBA00048567"/>
    </source>
</evidence>
<name>A0A446CP42_9BURK</name>
<comment type="pathway">
    <text evidence="1 11">Metabolic intermediate biosynthesis; chorismate biosynthesis; chorismate from D-erythrose 4-phosphate and phosphoenolpyruvate: step 5/7.</text>
</comment>
<dbReference type="CDD" id="cd00464">
    <property type="entry name" value="SK"/>
    <property type="match status" value="1"/>
</dbReference>
<feature type="binding site" evidence="11">
    <location>
        <position position="119"/>
    </location>
    <ligand>
        <name>substrate</name>
    </ligand>
</feature>
<dbReference type="GO" id="GO:0009073">
    <property type="term" value="P:aromatic amino acid family biosynthetic process"/>
    <property type="evidence" value="ECO:0007669"/>
    <property type="project" value="UniProtKB-KW"/>
</dbReference>
<dbReference type="GO" id="GO:0005524">
    <property type="term" value="F:ATP binding"/>
    <property type="evidence" value="ECO:0007669"/>
    <property type="project" value="UniProtKB-UniRule"/>
</dbReference>
<evidence type="ECO:0000256" key="11">
    <source>
        <dbReference type="HAMAP-Rule" id="MF_00109"/>
    </source>
</evidence>
<evidence type="ECO:0000313" key="14">
    <source>
        <dbReference type="EMBL" id="WXR74687.1"/>
    </source>
</evidence>
<evidence type="ECO:0000256" key="12">
    <source>
        <dbReference type="SAM" id="MobiDB-lite"/>
    </source>
</evidence>
<comment type="subunit">
    <text evidence="11">Monomer.</text>
</comment>
<evidence type="ECO:0000256" key="1">
    <source>
        <dbReference type="ARBA" id="ARBA00004842"/>
    </source>
</evidence>
<dbReference type="Proteomes" id="UP000289465">
    <property type="component" value="Unassembled WGS sequence"/>
</dbReference>
<dbReference type="OrthoDB" id="9800332at2"/>
<comment type="cofactor">
    <cofactor evidence="11">
        <name>Mg(2+)</name>
        <dbReference type="ChEBI" id="CHEBI:18420"/>
    </cofactor>
    <text evidence="11">Binds 1 Mg(2+) ion per subunit.</text>
</comment>
<feature type="binding site" evidence="11">
    <location>
        <position position="55"/>
    </location>
    <ligand>
        <name>Mg(2+)</name>
        <dbReference type="ChEBI" id="CHEBI:18420"/>
    </ligand>
</feature>
<evidence type="ECO:0000313" key="15">
    <source>
        <dbReference type="Proteomes" id="UP000289465"/>
    </source>
</evidence>